<organism evidence="3 4">
    <name type="scientific">Mycolicibacterium crocinum</name>
    <dbReference type="NCBI Taxonomy" id="388459"/>
    <lineage>
        <taxon>Bacteria</taxon>
        <taxon>Bacillati</taxon>
        <taxon>Actinomycetota</taxon>
        <taxon>Actinomycetes</taxon>
        <taxon>Mycobacteriales</taxon>
        <taxon>Mycobacteriaceae</taxon>
        <taxon>Mycolicibacterium</taxon>
    </lineage>
</organism>
<evidence type="ECO:0000313" key="3">
    <source>
        <dbReference type="EMBL" id="ULN41802.1"/>
    </source>
</evidence>
<dbReference type="InterPro" id="IPR029045">
    <property type="entry name" value="ClpP/crotonase-like_dom_sf"/>
</dbReference>
<dbReference type="Gene3D" id="1.10.12.10">
    <property type="entry name" value="Lyase 2-enoyl-coa Hydratase, Chain A, domain 2"/>
    <property type="match status" value="1"/>
</dbReference>
<feature type="region of interest" description="Disordered" evidence="2">
    <location>
        <begin position="236"/>
        <end position="267"/>
    </location>
</feature>
<protein>
    <submittedName>
        <fullName evidence="3">Enoyl-CoA hydratase-related protein</fullName>
    </submittedName>
</protein>
<dbReference type="SUPFAM" id="SSF52096">
    <property type="entry name" value="ClpP/crotonase"/>
    <property type="match status" value="1"/>
</dbReference>
<accession>A0ABY3TM65</accession>
<dbReference type="CDD" id="cd06558">
    <property type="entry name" value="crotonase-like"/>
    <property type="match status" value="1"/>
</dbReference>
<evidence type="ECO:0000256" key="1">
    <source>
        <dbReference type="ARBA" id="ARBA00005254"/>
    </source>
</evidence>
<keyword evidence="4" id="KW-1185">Reference proteome</keyword>
<dbReference type="Proteomes" id="UP001055337">
    <property type="component" value="Chromosome"/>
</dbReference>
<dbReference type="PANTHER" id="PTHR43802">
    <property type="entry name" value="ENOYL-COA HYDRATASE"/>
    <property type="match status" value="1"/>
</dbReference>
<dbReference type="Gene3D" id="3.90.226.10">
    <property type="entry name" value="2-enoyl-CoA Hydratase, Chain A, domain 1"/>
    <property type="match status" value="1"/>
</dbReference>
<proteinExistence type="inferred from homology"/>
<dbReference type="EMBL" id="CP092362">
    <property type="protein sequence ID" value="ULN41802.1"/>
    <property type="molecule type" value="Genomic_DNA"/>
</dbReference>
<comment type="similarity">
    <text evidence="1">Belongs to the enoyl-CoA hydratase/isomerase family.</text>
</comment>
<dbReference type="RefSeq" id="WP_240178311.1">
    <property type="nucleotide sequence ID" value="NZ_CP092362.2"/>
</dbReference>
<dbReference type="PANTHER" id="PTHR43802:SF1">
    <property type="entry name" value="IP11341P-RELATED"/>
    <property type="match status" value="1"/>
</dbReference>
<evidence type="ECO:0000256" key="2">
    <source>
        <dbReference type="SAM" id="MobiDB-lite"/>
    </source>
</evidence>
<sequence>MSNDATTIALDVDDSGVALITLDGQERLNAFSPDTARELGDAYRRCDADDAVRAVVVTGAGRAFCAGADMTAAAAAFESPQEGFSASPIQPPAWRVRKLVIAAINGPAIGIGLTLALQCDVRLVADDAKLAIPQVRRGMIGDCAVHYTLKRAVGLAVAADVLLTGRGFTGAEAAALGIASRALPAHEVLPAALELARDVARSANPASVAYSKRLLWSEIDADAVAAEETTVHLKLMGGPDAAEGPAAWRENRPPVWKSRAGETGDPA</sequence>
<dbReference type="Pfam" id="PF00378">
    <property type="entry name" value="ECH_1"/>
    <property type="match status" value="1"/>
</dbReference>
<gene>
    <name evidence="3" type="ORF">MI149_01220</name>
</gene>
<reference evidence="3" key="1">
    <citation type="submission" date="2022-08" db="EMBL/GenBank/DDBJ databases">
        <title>Whole genome sequencing of non-tuberculosis mycobacteria type-strains.</title>
        <authorList>
            <person name="Igarashi Y."/>
            <person name="Osugi A."/>
            <person name="Mitarai S."/>
        </authorList>
    </citation>
    <scope>NUCLEOTIDE SEQUENCE</scope>
    <source>
        <strain evidence="3">JCM 16369</strain>
    </source>
</reference>
<dbReference type="InterPro" id="IPR014748">
    <property type="entry name" value="Enoyl-CoA_hydra_C"/>
</dbReference>
<dbReference type="InterPro" id="IPR001753">
    <property type="entry name" value="Enoyl-CoA_hydra/iso"/>
</dbReference>
<evidence type="ECO:0000313" key="4">
    <source>
        <dbReference type="Proteomes" id="UP001055337"/>
    </source>
</evidence>
<name>A0ABY3TM65_9MYCO</name>